<organism evidence="3 4">
    <name type="scientific">Claviceps purpurea (strain 20.1)</name>
    <name type="common">Ergot fungus</name>
    <name type="synonym">Sphacelia segetum</name>
    <dbReference type="NCBI Taxonomy" id="1111077"/>
    <lineage>
        <taxon>Eukaryota</taxon>
        <taxon>Fungi</taxon>
        <taxon>Dikarya</taxon>
        <taxon>Ascomycota</taxon>
        <taxon>Pezizomycotina</taxon>
        <taxon>Sordariomycetes</taxon>
        <taxon>Hypocreomycetidae</taxon>
        <taxon>Hypocreales</taxon>
        <taxon>Clavicipitaceae</taxon>
        <taxon>Claviceps</taxon>
    </lineage>
</organism>
<sequence>MYSQKFNSTNNISSADDCSLRSPRTCPRLIDDKEVEDPGEQPSSGDGVRNGLAMRSAFPRFMQLPPELRHQIWHFYCPDLSVKARVLAFTFQESEPPSDGSDDYDPDFLTTSFTLASQTKSLRAMLSTHHESRSIAVRIYPDELALDMGSRRAIFRFRKESDVVLMNLLLDMYIPPDFATQVQNLAIGRVWNYYDDDGGFFFNEDMVAVVPLLQGIFPNIKRLYNLWDVKADPTASVGH</sequence>
<feature type="domain" description="2EXR" evidence="2">
    <location>
        <begin position="58"/>
        <end position="164"/>
    </location>
</feature>
<comment type="caution">
    <text evidence="3">The sequence shown here is derived from an EMBL/GenBank/DDBJ whole genome shotgun (WGS) entry which is preliminary data.</text>
</comment>
<feature type="compositionally biased region" description="Polar residues" evidence="1">
    <location>
        <begin position="1"/>
        <end position="16"/>
    </location>
</feature>
<dbReference type="AlphaFoldDB" id="M1WDN8"/>
<protein>
    <recommendedName>
        <fullName evidence="2">2EXR domain-containing protein</fullName>
    </recommendedName>
</protein>
<dbReference type="OrthoDB" id="3501032at2759"/>
<dbReference type="EMBL" id="CAGA01000015">
    <property type="protein sequence ID" value="CCE29544.1"/>
    <property type="molecule type" value="Genomic_DNA"/>
</dbReference>
<name>M1WDN8_CLAP2</name>
<keyword evidence="4" id="KW-1185">Reference proteome</keyword>
<evidence type="ECO:0000313" key="4">
    <source>
        <dbReference type="Proteomes" id="UP000016801"/>
    </source>
</evidence>
<gene>
    <name evidence="3" type="ORF">CPUR_03391</name>
</gene>
<evidence type="ECO:0000256" key="1">
    <source>
        <dbReference type="SAM" id="MobiDB-lite"/>
    </source>
</evidence>
<reference evidence="3 4" key="1">
    <citation type="journal article" date="2013" name="PLoS Genet.">
        <title>Plant-symbiotic fungi as chemical engineers: Multi-genome analysis of the Clavicipitaceae reveals dynamics of alkaloid loci.</title>
        <authorList>
            <person name="Schardl C.L."/>
            <person name="Young C.A."/>
            <person name="Hesse U."/>
            <person name="Amyotte S.G."/>
            <person name="Andreeva K."/>
            <person name="Calie P.J."/>
            <person name="Fleetwood D.J."/>
            <person name="Haws D.C."/>
            <person name="Moore N."/>
            <person name="Oeser B."/>
            <person name="Panaccione D.G."/>
            <person name="Schweri K.K."/>
            <person name="Voisey C.R."/>
            <person name="Farman M.L."/>
            <person name="Jaromczyk J.W."/>
            <person name="Roe B.A."/>
            <person name="O'Sullivan D.M."/>
            <person name="Scott B."/>
            <person name="Tudzynski P."/>
            <person name="An Z."/>
            <person name="Arnaoudova E.G."/>
            <person name="Bullock C.T."/>
            <person name="Charlton N.D."/>
            <person name="Chen L."/>
            <person name="Cox M."/>
            <person name="Dinkins R.D."/>
            <person name="Florea S."/>
            <person name="Glenn A.E."/>
            <person name="Gordon A."/>
            <person name="Gueldener U."/>
            <person name="Harris D.R."/>
            <person name="Hollin W."/>
            <person name="Jaromczyk J."/>
            <person name="Johnson R.D."/>
            <person name="Khan A.K."/>
            <person name="Leistner E."/>
            <person name="Leuchtmann A."/>
            <person name="Li C."/>
            <person name="Liu J."/>
            <person name="Liu J."/>
            <person name="Liu M."/>
            <person name="Mace W."/>
            <person name="Machado C."/>
            <person name="Nagabhyru P."/>
            <person name="Pan J."/>
            <person name="Schmid J."/>
            <person name="Sugawara K."/>
            <person name="Steiner U."/>
            <person name="Takach J.E."/>
            <person name="Tanaka E."/>
            <person name="Webb J.S."/>
            <person name="Wilson E.V."/>
            <person name="Wiseman J.L."/>
            <person name="Yoshida R."/>
            <person name="Zeng Z."/>
        </authorList>
    </citation>
    <scope>NUCLEOTIDE SEQUENCE [LARGE SCALE GENOMIC DNA]</scope>
    <source>
        <strain evidence="3 4">20.1</strain>
    </source>
</reference>
<dbReference type="Proteomes" id="UP000016801">
    <property type="component" value="Unassembled WGS sequence"/>
</dbReference>
<dbReference type="InterPro" id="IPR045518">
    <property type="entry name" value="2EXR"/>
</dbReference>
<evidence type="ECO:0000259" key="2">
    <source>
        <dbReference type="Pfam" id="PF20150"/>
    </source>
</evidence>
<feature type="region of interest" description="Disordered" evidence="1">
    <location>
        <begin position="30"/>
        <end position="50"/>
    </location>
</feature>
<accession>M1WDN8</accession>
<proteinExistence type="predicted"/>
<feature type="region of interest" description="Disordered" evidence="1">
    <location>
        <begin position="1"/>
        <end position="20"/>
    </location>
</feature>
<dbReference type="VEuPathDB" id="FungiDB:CPUR_03391"/>
<evidence type="ECO:0000313" key="3">
    <source>
        <dbReference type="EMBL" id="CCE29544.1"/>
    </source>
</evidence>
<dbReference type="STRING" id="1111077.M1WDN8"/>
<dbReference type="Pfam" id="PF20150">
    <property type="entry name" value="2EXR"/>
    <property type="match status" value="1"/>
</dbReference>
<dbReference type="HOGENOM" id="CLU_1161025_0_0_1"/>